<dbReference type="EMBL" id="CP114413">
    <property type="protein sequence ID" value="WAZ24915.1"/>
    <property type="molecule type" value="Genomic_DNA"/>
</dbReference>
<sequence>MIHQRGVLTTLLLSSLLLTACGSEKSADPAADPAELASRASALGIAPEHVYVTEAPGFTLAQQSVGVIGDDGFSAVYVSQKNGAQLQLSVDRGTMTAARCAEETSTTCERDGDAWHGGQEYAIPKKGHVVRVKGDGIPEGVLREAAQAVHRPSEAELDALLPATGAGGGASGGGVERGDLPPDGDGAPDNEQNATG</sequence>
<evidence type="ECO:0000313" key="3">
    <source>
        <dbReference type="EMBL" id="WAZ24915.1"/>
    </source>
</evidence>
<evidence type="ECO:0000256" key="2">
    <source>
        <dbReference type="SAM" id="SignalP"/>
    </source>
</evidence>
<dbReference type="PROSITE" id="PS51257">
    <property type="entry name" value="PROKAR_LIPOPROTEIN"/>
    <property type="match status" value="1"/>
</dbReference>
<feature type="region of interest" description="Disordered" evidence="1">
    <location>
        <begin position="161"/>
        <end position="196"/>
    </location>
</feature>
<reference evidence="3" key="1">
    <citation type="submission" date="2022-12" db="EMBL/GenBank/DDBJ databases">
        <authorList>
            <person name="Ruckert C."/>
            <person name="Busche T."/>
            <person name="Kalinowski J."/>
            <person name="Wittmann C."/>
        </authorList>
    </citation>
    <scope>NUCLEOTIDE SEQUENCE</scope>
    <source>
        <strain evidence="3">DSM 40467</strain>
    </source>
</reference>
<feature type="signal peptide" evidence="2">
    <location>
        <begin position="1"/>
        <end position="20"/>
    </location>
</feature>
<keyword evidence="2" id="KW-0732">Signal</keyword>
<evidence type="ECO:0008006" key="5">
    <source>
        <dbReference type="Google" id="ProtNLM"/>
    </source>
</evidence>
<evidence type="ECO:0000256" key="1">
    <source>
        <dbReference type="SAM" id="MobiDB-lite"/>
    </source>
</evidence>
<name>A0ABY7KK60_9ACTN</name>
<evidence type="ECO:0000313" key="4">
    <source>
        <dbReference type="Proteomes" id="UP001164439"/>
    </source>
</evidence>
<feature type="chain" id="PRO_5046683383" description="Membrane lipoprotein" evidence="2">
    <location>
        <begin position="21"/>
        <end position="196"/>
    </location>
</feature>
<dbReference type="RefSeq" id="WP_269662400.1">
    <property type="nucleotide sequence ID" value="NZ_CP114413.1"/>
</dbReference>
<dbReference type="Proteomes" id="UP001164439">
    <property type="component" value="Chromosome"/>
</dbReference>
<proteinExistence type="predicted"/>
<keyword evidence="4" id="KW-1185">Reference proteome</keyword>
<feature type="compositionally biased region" description="Gly residues" evidence="1">
    <location>
        <begin position="165"/>
        <end position="175"/>
    </location>
</feature>
<gene>
    <name evidence="3" type="ORF">STRCI_006372</name>
</gene>
<organism evidence="3 4">
    <name type="scientific">Streptomyces cinnabarinus</name>
    <dbReference type="NCBI Taxonomy" id="67287"/>
    <lineage>
        <taxon>Bacteria</taxon>
        <taxon>Bacillati</taxon>
        <taxon>Actinomycetota</taxon>
        <taxon>Actinomycetes</taxon>
        <taxon>Kitasatosporales</taxon>
        <taxon>Streptomycetaceae</taxon>
        <taxon>Streptomyces</taxon>
    </lineage>
</organism>
<protein>
    <recommendedName>
        <fullName evidence="5">Membrane lipoprotein</fullName>
    </recommendedName>
</protein>
<accession>A0ABY7KK60</accession>